<evidence type="ECO:0000313" key="2">
    <source>
        <dbReference type="EMBL" id="MBW0126561.1"/>
    </source>
</evidence>
<sequence>MASIDYLQLRRLLDDGAQLVEVLPAGEYAEMHLPDAVNIPLKTLDAATTAALDHDRPVVVYCSDGLEI</sequence>
<dbReference type="CDD" id="cd00158">
    <property type="entry name" value="RHOD"/>
    <property type="match status" value="1"/>
</dbReference>
<accession>A0ABS6U2T7</accession>
<feature type="domain" description="Rhodanese" evidence="1">
    <location>
        <begin position="13"/>
        <end position="65"/>
    </location>
</feature>
<comment type="caution">
    <text evidence="2">The sequence shown here is derived from an EMBL/GenBank/DDBJ whole genome shotgun (WGS) entry which is preliminary data.</text>
</comment>
<dbReference type="Proteomes" id="UP000694300">
    <property type="component" value="Unassembled WGS sequence"/>
</dbReference>
<dbReference type="RefSeq" id="WP_218595092.1">
    <property type="nucleotide sequence ID" value="NZ_JADQDE010000081.1"/>
</dbReference>
<proteinExistence type="predicted"/>
<reference evidence="2 3" key="1">
    <citation type="submission" date="2020-11" db="EMBL/GenBank/DDBJ databases">
        <title>Pseudonocardia abyssalis sp. nov. and Pseudonocardia oceani sp. nov., description and phylogenomic analysis of two novel actinomycetes isolated from the deep Southern Ocean.</title>
        <authorList>
            <person name="Parra J."/>
        </authorList>
    </citation>
    <scope>NUCLEOTIDE SEQUENCE [LARGE SCALE GENOMIC DNA]</scope>
    <source>
        <strain evidence="3">KRD185</strain>
    </source>
</reference>
<evidence type="ECO:0000259" key="1">
    <source>
        <dbReference type="PROSITE" id="PS50206"/>
    </source>
</evidence>
<protein>
    <submittedName>
        <fullName evidence="2">Rhodanese-like domain-containing protein</fullName>
    </submittedName>
</protein>
<evidence type="ECO:0000313" key="3">
    <source>
        <dbReference type="Proteomes" id="UP000694300"/>
    </source>
</evidence>
<keyword evidence="3" id="KW-1185">Reference proteome</keyword>
<dbReference type="PROSITE" id="PS50206">
    <property type="entry name" value="RHODANESE_3"/>
    <property type="match status" value="1"/>
</dbReference>
<dbReference type="InterPro" id="IPR001763">
    <property type="entry name" value="Rhodanese-like_dom"/>
</dbReference>
<dbReference type="EMBL" id="JADQDF010000001">
    <property type="protein sequence ID" value="MBW0126561.1"/>
    <property type="molecule type" value="Genomic_DNA"/>
</dbReference>
<gene>
    <name evidence="2" type="ORF">I4I82_02490</name>
</gene>
<organism evidence="2 3">
    <name type="scientific">Pseudonocardia oceani</name>
    <dbReference type="NCBI Taxonomy" id="2792013"/>
    <lineage>
        <taxon>Bacteria</taxon>
        <taxon>Bacillati</taxon>
        <taxon>Actinomycetota</taxon>
        <taxon>Actinomycetes</taxon>
        <taxon>Pseudonocardiales</taxon>
        <taxon>Pseudonocardiaceae</taxon>
        <taxon>Pseudonocardia</taxon>
    </lineage>
</organism>
<name>A0ABS6U2T7_9PSEU</name>
<dbReference type="Pfam" id="PF00581">
    <property type="entry name" value="Rhodanese"/>
    <property type="match status" value="1"/>
</dbReference>